<dbReference type="EMBL" id="JADCNL010000004">
    <property type="protein sequence ID" value="KAG0484706.1"/>
    <property type="molecule type" value="Genomic_DNA"/>
</dbReference>
<keyword evidence="3" id="KW-0346">Stress response</keyword>
<evidence type="ECO:0000256" key="3">
    <source>
        <dbReference type="ARBA" id="ARBA00023016"/>
    </source>
</evidence>
<dbReference type="PROSITE" id="PS01031">
    <property type="entry name" value="SHSP"/>
    <property type="match status" value="1"/>
</dbReference>
<comment type="similarity">
    <text evidence="4 5">Belongs to the small heat shock protein (HSP20) family.</text>
</comment>
<comment type="caution">
    <text evidence="7">The sequence shown here is derived from an EMBL/GenBank/DDBJ whole genome shotgun (WGS) entry which is preliminary data.</text>
</comment>
<dbReference type="InterPro" id="IPR031107">
    <property type="entry name" value="Small_HSP"/>
</dbReference>
<evidence type="ECO:0000313" key="7">
    <source>
        <dbReference type="EMBL" id="KAG0484706.1"/>
    </source>
</evidence>
<evidence type="ECO:0000256" key="2">
    <source>
        <dbReference type="ARBA" id="ARBA00022490"/>
    </source>
</evidence>
<evidence type="ECO:0000259" key="6">
    <source>
        <dbReference type="PROSITE" id="PS01031"/>
    </source>
</evidence>
<keyword evidence="8" id="KW-1185">Reference proteome</keyword>
<evidence type="ECO:0000256" key="5">
    <source>
        <dbReference type="RuleBase" id="RU003616"/>
    </source>
</evidence>
<evidence type="ECO:0000313" key="8">
    <source>
        <dbReference type="Proteomes" id="UP000636800"/>
    </source>
</evidence>
<protein>
    <recommendedName>
        <fullName evidence="6">SHSP domain-containing protein</fullName>
    </recommendedName>
</protein>
<proteinExistence type="inferred from homology"/>
<organism evidence="7 8">
    <name type="scientific">Vanilla planifolia</name>
    <name type="common">Vanilla</name>
    <dbReference type="NCBI Taxonomy" id="51239"/>
    <lineage>
        <taxon>Eukaryota</taxon>
        <taxon>Viridiplantae</taxon>
        <taxon>Streptophyta</taxon>
        <taxon>Embryophyta</taxon>
        <taxon>Tracheophyta</taxon>
        <taxon>Spermatophyta</taxon>
        <taxon>Magnoliopsida</taxon>
        <taxon>Liliopsida</taxon>
        <taxon>Asparagales</taxon>
        <taxon>Orchidaceae</taxon>
        <taxon>Vanilloideae</taxon>
        <taxon>Vanilleae</taxon>
        <taxon>Vanilla</taxon>
    </lineage>
</organism>
<dbReference type="InterPro" id="IPR008978">
    <property type="entry name" value="HSP20-like_chaperone"/>
</dbReference>
<evidence type="ECO:0000256" key="4">
    <source>
        <dbReference type="PROSITE-ProRule" id="PRU00285"/>
    </source>
</evidence>
<keyword evidence="2" id="KW-0963">Cytoplasm</keyword>
<feature type="domain" description="SHSP" evidence="6">
    <location>
        <begin position="37"/>
        <end position="150"/>
    </location>
</feature>
<dbReference type="Gene3D" id="2.60.40.790">
    <property type="match status" value="1"/>
</dbReference>
<comment type="subcellular location">
    <subcellularLocation>
        <location evidence="1">Cytoplasm</location>
    </subcellularLocation>
</comment>
<gene>
    <name evidence="7" type="ORF">HPP92_008785</name>
</gene>
<name>A0A835V6C2_VANPL</name>
<sequence>MDLFEDPIIYSAIHQFVDIPEEKEKAFNPPTSAYFRDRKAMARTPADVKDLSGAYEFVIDMPGVNSSDIKVQVEEGNLLVVSGERRRGEEKDVKYLRMERRMGKFMRKFPLPENANLEATSAEYKGGVLTVTIEKKKPPEPTKPVTIEVKSA</sequence>
<reference evidence="7 8" key="1">
    <citation type="journal article" date="2020" name="Nat. Food">
        <title>A phased Vanilla planifolia genome enables genetic improvement of flavour and production.</title>
        <authorList>
            <person name="Hasing T."/>
            <person name="Tang H."/>
            <person name="Brym M."/>
            <person name="Khazi F."/>
            <person name="Huang T."/>
            <person name="Chambers A.H."/>
        </authorList>
    </citation>
    <scope>NUCLEOTIDE SEQUENCE [LARGE SCALE GENOMIC DNA]</scope>
    <source>
        <tissue evidence="7">Leaf</tissue>
    </source>
</reference>
<dbReference type="CDD" id="cd06464">
    <property type="entry name" value="ACD_sHsps-like"/>
    <property type="match status" value="1"/>
</dbReference>
<evidence type="ECO:0000256" key="1">
    <source>
        <dbReference type="ARBA" id="ARBA00004496"/>
    </source>
</evidence>
<dbReference type="InterPro" id="IPR002068">
    <property type="entry name" value="A-crystallin/Hsp20_dom"/>
</dbReference>
<dbReference type="FunFam" id="2.60.40.790:FF:000010">
    <property type="entry name" value="17.3 kDa class II heat shock protein-like"/>
    <property type="match status" value="1"/>
</dbReference>
<dbReference type="SUPFAM" id="SSF49764">
    <property type="entry name" value="HSP20-like chaperones"/>
    <property type="match status" value="1"/>
</dbReference>
<dbReference type="GO" id="GO:0005737">
    <property type="term" value="C:cytoplasm"/>
    <property type="evidence" value="ECO:0007669"/>
    <property type="project" value="UniProtKB-SubCell"/>
</dbReference>
<dbReference type="Proteomes" id="UP000636800">
    <property type="component" value="Unassembled WGS sequence"/>
</dbReference>
<accession>A0A835V6C2</accession>
<dbReference type="Pfam" id="PF00011">
    <property type="entry name" value="HSP20"/>
    <property type="match status" value="1"/>
</dbReference>
<dbReference type="GO" id="GO:0006950">
    <property type="term" value="P:response to stress"/>
    <property type="evidence" value="ECO:0007669"/>
    <property type="project" value="UniProtKB-ARBA"/>
</dbReference>
<dbReference type="OrthoDB" id="1158011at2759"/>
<dbReference type="PANTHER" id="PTHR11527">
    <property type="entry name" value="HEAT-SHOCK PROTEIN 20 FAMILY MEMBER"/>
    <property type="match status" value="1"/>
</dbReference>
<dbReference type="AlphaFoldDB" id="A0A835V6C2"/>